<evidence type="ECO:0000313" key="2">
    <source>
        <dbReference type="EMBL" id="GAA4331798.1"/>
    </source>
</evidence>
<name>A0ABP8GYY9_9BACT</name>
<reference evidence="3" key="1">
    <citation type="journal article" date="2019" name="Int. J. Syst. Evol. Microbiol.">
        <title>The Global Catalogue of Microorganisms (GCM) 10K type strain sequencing project: providing services to taxonomists for standard genome sequencing and annotation.</title>
        <authorList>
            <consortium name="The Broad Institute Genomics Platform"/>
            <consortium name="The Broad Institute Genome Sequencing Center for Infectious Disease"/>
            <person name="Wu L."/>
            <person name="Ma J."/>
        </authorList>
    </citation>
    <scope>NUCLEOTIDE SEQUENCE [LARGE SCALE GENOMIC DNA]</scope>
    <source>
        <strain evidence="3">JCM 17919</strain>
    </source>
</reference>
<keyword evidence="3" id="KW-1185">Reference proteome</keyword>
<feature type="transmembrane region" description="Helical" evidence="1">
    <location>
        <begin position="31"/>
        <end position="51"/>
    </location>
</feature>
<dbReference type="EMBL" id="BAABGY010000007">
    <property type="protein sequence ID" value="GAA4331798.1"/>
    <property type="molecule type" value="Genomic_DNA"/>
</dbReference>
<sequence>MSTDTRTSNHHAFLTRADDELVARDPIVQNIFTGGIAFVLLLALLVFTGLPRLKGDGLWHWSILVILLLMLVSSVRQLANRRPRIVVNANGFWTRSTGFVGWQQVEQIGFRTNEQGGFSVQFQARTATKFYEALITGLDVDHMMI</sequence>
<accession>A0ABP8GYY9</accession>
<feature type="transmembrane region" description="Helical" evidence="1">
    <location>
        <begin position="57"/>
        <end position="75"/>
    </location>
</feature>
<proteinExistence type="predicted"/>
<evidence type="ECO:0008006" key="4">
    <source>
        <dbReference type="Google" id="ProtNLM"/>
    </source>
</evidence>
<keyword evidence="1" id="KW-0472">Membrane</keyword>
<keyword evidence="1" id="KW-1133">Transmembrane helix</keyword>
<gene>
    <name evidence="2" type="ORF">GCM10023184_23970</name>
</gene>
<keyword evidence="1" id="KW-0812">Transmembrane</keyword>
<protein>
    <recommendedName>
        <fullName evidence="4">PH domain-containing protein</fullName>
    </recommendedName>
</protein>
<comment type="caution">
    <text evidence="2">The sequence shown here is derived from an EMBL/GenBank/DDBJ whole genome shotgun (WGS) entry which is preliminary data.</text>
</comment>
<dbReference type="RefSeq" id="WP_345255962.1">
    <property type="nucleotide sequence ID" value="NZ_BAABGY010000007.1"/>
</dbReference>
<evidence type="ECO:0000256" key="1">
    <source>
        <dbReference type="SAM" id="Phobius"/>
    </source>
</evidence>
<evidence type="ECO:0000313" key="3">
    <source>
        <dbReference type="Proteomes" id="UP001501725"/>
    </source>
</evidence>
<organism evidence="2 3">
    <name type="scientific">Flaviaesturariibacter amylovorans</name>
    <dbReference type="NCBI Taxonomy" id="1084520"/>
    <lineage>
        <taxon>Bacteria</taxon>
        <taxon>Pseudomonadati</taxon>
        <taxon>Bacteroidota</taxon>
        <taxon>Chitinophagia</taxon>
        <taxon>Chitinophagales</taxon>
        <taxon>Chitinophagaceae</taxon>
        <taxon>Flaviaestuariibacter</taxon>
    </lineage>
</organism>
<dbReference type="Proteomes" id="UP001501725">
    <property type="component" value="Unassembled WGS sequence"/>
</dbReference>